<proteinExistence type="predicted"/>
<name>A0AAX3WD85_METEX</name>
<dbReference type="EMBL" id="CP073633">
    <property type="protein sequence ID" value="WHQ69444.1"/>
    <property type="molecule type" value="Genomic_DNA"/>
</dbReference>
<evidence type="ECO:0000313" key="2">
    <source>
        <dbReference type="Proteomes" id="UP001223720"/>
    </source>
</evidence>
<protein>
    <submittedName>
        <fullName evidence="1">Uncharacterized protein</fullName>
    </submittedName>
</protein>
<dbReference type="RefSeq" id="WP_283535443.1">
    <property type="nucleotide sequence ID" value="NZ_CP073633.1"/>
</dbReference>
<organism evidence="1 2">
    <name type="scientific">Methylorubrum extorquens</name>
    <name type="common">Methylobacterium dichloromethanicum</name>
    <name type="synonym">Methylobacterium extorquens</name>
    <dbReference type="NCBI Taxonomy" id="408"/>
    <lineage>
        <taxon>Bacteria</taxon>
        <taxon>Pseudomonadati</taxon>
        <taxon>Pseudomonadota</taxon>
        <taxon>Alphaproteobacteria</taxon>
        <taxon>Hyphomicrobiales</taxon>
        <taxon>Methylobacteriaceae</taxon>
        <taxon>Methylorubrum</taxon>
    </lineage>
</organism>
<dbReference type="Proteomes" id="UP001223720">
    <property type="component" value="Chromosome"/>
</dbReference>
<accession>A0AAX3WD85</accession>
<evidence type="ECO:0000313" key="1">
    <source>
        <dbReference type="EMBL" id="WHQ69444.1"/>
    </source>
</evidence>
<reference evidence="1" key="1">
    <citation type="journal article" date="2022" name="Biotechnol. Bioprocess Eng.">
        <title>Pan-genome Analysis Reveals Comparative Genomic Features of Central Metabolic Pathways in Methylorubrum extorquens.</title>
        <authorList>
            <person name="Lee G.M."/>
            <person name="Scott-Nevros Z.K."/>
            <person name="Lee S.-M."/>
            <person name="Kim D."/>
        </authorList>
    </citation>
    <scope>NUCLEOTIDE SEQUENCE</scope>
    <source>
        <strain evidence="1">ATCC 55366</strain>
    </source>
</reference>
<gene>
    <name evidence="1" type="ORF">KEC54_24405</name>
</gene>
<dbReference type="AlphaFoldDB" id="A0AAX3WD85"/>
<sequence length="85" mass="9366">MRPEDFDDIIAEQAAQQQVLLMALRRIAALTRAAGQDPTAISKRWKLVGHAATDRAHFTVAAGHDAAVRMEAKARIDEIIEIGFQ</sequence>